<keyword evidence="11" id="KW-0663">Pyridoxal phosphate</keyword>
<dbReference type="GO" id="GO:0003941">
    <property type="term" value="F:L-serine ammonia-lyase activity"/>
    <property type="evidence" value="ECO:0007669"/>
    <property type="project" value="TreeGrafter"/>
</dbReference>
<evidence type="ECO:0000313" key="16">
    <source>
        <dbReference type="EMBL" id="GBF32845.1"/>
    </source>
</evidence>
<dbReference type="UniPathway" id="UPA00047">
    <property type="reaction ID" value="UER00054"/>
</dbReference>
<dbReference type="InterPro" id="IPR050147">
    <property type="entry name" value="Ser/Thr_Dehydratase"/>
</dbReference>
<evidence type="ECO:0000256" key="6">
    <source>
        <dbReference type="ARBA" id="ARBA00011447"/>
    </source>
</evidence>
<dbReference type="OrthoDB" id="9811476at2"/>
<comment type="pathway">
    <text evidence="4">Amino-acid degradation; L-threonine degradation via propanoate pathway; propanoate from L-threonine: step 1/4.</text>
</comment>
<sequence>MPDDLLTMDMVNSARQKLRGIIHTTPLDYSALFSRLSGANIYLKLENLQKTGSFKIRGAYNKIAGLSAGERRLGVIAASAGNHAQGVAHAAFRAGIKSVIVMPEGAPLSKIAATQGYGAEVVLYGQGYDDAYGRALEIQRETGAVFIHGFDDPEIMAGQGTIALEIIEQLDGLEAVLVPAGGGGLLAGVAYTVKQLKPGVRVIGVQARGAPAIYLYKKGCGGEEPPAATIADGISVRIPGAMNLEVIKKYVDDMVLVDDDEIAMAILMLLERSKVMAEGAGAAGLAAAIKGLPEIKGLNVAVIISGGNIDVNVLSNIIERGLVESGRRLKIKTILPDRPGNLIKILTLLAELKANIIYINHHRTRPRVPLKQAEVELEMETENKEHLDYIVKSLNKAGYIFEIL</sequence>
<organism evidence="16 17">
    <name type="scientific">Desulfocucumis palustris</name>
    <dbReference type="NCBI Taxonomy" id="1898651"/>
    <lineage>
        <taxon>Bacteria</taxon>
        <taxon>Bacillati</taxon>
        <taxon>Bacillota</taxon>
        <taxon>Clostridia</taxon>
        <taxon>Eubacteriales</taxon>
        <taxon>Desulfocucumaceae</taxon>
        <taxon>Desulfocucumis</taxon>
    </lineage>
</organism>
<comment type="similarity">
    <text evidence="5">Belongs to the serine/threonine dehydratase family.</text>
</comment>
<protein>
    <recommendedName>
        <fullName evidence="8">L-threonine dehydratase catabolic TdcB</fullName>
        <ecNumber evidence="7">4.3.1.19</ecNumber>
    </recommendedName>
    <alternativeName>
        <fullName evidence="14">Threonine deaminase</fullName>
    </alternativeName>
</protein>
<evidence type="ECO:0000256" key="7">
    <source>
        <dbReference type="ARBA" id="ARBA00012096"/>
    </source>
</evidence>
<evidence type="ECO:0000256" key="4">
    <source>
        <dbReference type="ARBA" id="ARBA00004958"/>
    </source>
</evidence>
<dbReference type="InterPro" id="IPR036052">
    <property type="entry name" value="TrpB-like_PALP_sf"/>
</dbReference>
<evidence type="ECO:0000256" key="11">
    <source>
        <dbReference type="ARBA" id="ARBA00022898"/>
    </source>
</evidence>
<dbReference type="CDD" id="cd01562">
    <property type="entry name" value="Thr-dehyd"/>
    <property type="match status" value="1"/>
</dbReference>
<name>A0A2L2X9H3_9FIRM</name>
<dbReference type="PROSITE" id="PS00165">
    <property type="entry name" value="DEHYDRATASE_SER_THR"/>
    <property type="match status" value="1"/>
</dbReference>
<reference evidence="17" key="1">
    <citation type="submission" date="2018-02" db="EMBL/GenBank/DDBJ databases">
        <title>Genome sequence of Desulfocucumis palustris strain NAW-5.</title>
        <authorList>
            <person name="Watanabe M."/>
            <person name="Kojima H."/>
            <person name="Fukui M."/>
        </authorList>
    </citation>
    <scope>NUCLEOTIDE SEQUENCE [LARGE SCALE GENOMIC DNA]</scope>
    <source>
        <strain evidence="17">NAW-5</strain>
    </source>
</reference>
<dbReference type="GO" id="GO:0030170">
    <property type="term" value="F:pyridoxal phosphate binding"/>
    <property type="evidence" value="ECO:0007669"/>
    <property type="project" value="InterPro"/>
</dbReference>
<dbReference type="Pfam" id="PF13291">
    <property type="entry name" value="ACT_4"/>
    <property type="match status" value="1"/>
</dbReference>
<dbReference type="EMBL" id="BFAV01000060">
    <property type="protein sequence ID" value="GBF32845.1"/>
    <property type="molecule type" value="Genomic_DNA"/>
</dbReference>
<dbReference type="InterPro" id="IPR044561">
    <property type="entry name" value="ACT_ThrD-II-like"/>
</dbReference>
<keyword evidence="10" id="KW-0100">Branched-chain amino acid biosynthesis</keyword>
<dbReference type="EC" id="4.3.1.19" evidence="7"/>
<evidence type="ECO:0000256" key="14">
    <source>
        <dbReference type="ARBA" id="ARBA00031427"/>
    </source>
</evidence>
<dbReference type="CDD" id="cd04886">
    <property type="entry name" value="ACT_ThrD-II-like"/>
    <property type="match status" value="1"/>
</dbReference>
<evidence type="ECO:0000256" key="12">
    <source>
        <dbReference type="ARBA" id="ARBA00023239"/>
    </source>
</evidence>
<feature type="domain" description="ACT" evidence="15">
    <location>
        <begin position="330"/>
        <end position="404"/>
    </location>
</feature>
<keyword evidence="10" id="KW-0412">Isoleucine biosynthesis</keyword>
<dbReference type="PANTHER" id="PTHR48078">
    <property type="entry name" value="THREONINE DEHYDRATASE, MITOCHONDRIAL-RELATED"/>
    <property type="match status" value="1"/>
</dbReference>
<dbReference type="FunFam" id="3.40.50.1100:FF:000007">
    <property type="entry name" value="L-threonine dehydratase catabolic TdcB"/>
    <property type="match status" value="1"/>
</dbReference>
<comment type="caution">
    <text evidence="16">The sequence shown here is derived from an EMBL/GenBank/DDBJ whole genome shotgun (WGS) entry which is preliminary data.</text>
</comment>
<dbReference type="Gene3D" id="3.30.70.260">
    <property type="match status" value="1"/>
</dbReference>
<comment type="subunit">
    <text evidence="6">In the native structure, TdcB is in a dimeric form, whereas in the TdcB-AMP complex, it exists in a tetrameric form (dimer of dimers).</text>
</comment>
<evidence type="ECO:0000256" key="5">
    <source>
        <dbReference type="ARBA" id="ARBA00010869"/>
    </source>
</evidence>
<comment type="catalytic activity">
    <reaction evidence="1">
        <text>L-threonine = 2-oxobutanoate + NH4(+)</text>
        <dbReference type="Rhea" id="RHEA:22108"/>
        <dbReference type="ChEBI" id="CHEBI:16763"/>
        <dbReference type="ChEBI" id="CHEBI:28938"/>
        <dbReference type="ChEBI" id="CHEBI:57926"/>
        <dbReference type="EC" id="4.3.1.19"/>
    </reaction>
</comment>
<evidence type="ECO:0000256" key="9">
    <source>
        <dbReference type="ARBA" id="ARBA00022533"/>
    </source>
</evidence>
<dbReference type="GO" id="GO:0004794">
    <property type="term" value="F:threonine deaminase activity"/>
    <property type="evidence" value="ECO:0007669"/>
    <property type="project" value="UniProtKB-EC"/>
</dbReference>
<comment type="pathway">
    <text evidence="3">Amino-acid biosynthesis; L-isoleucine biosynthesis; 2-oxobutanoate from L-threonine: step 1/1.</text>
</comment>
<comment type="function">
    <text evidence="13">Catalyzes the anaerobic formation of alpha-ketobutyrate and ammonia from threonine in a two-step reaction. The first step involved a dehydration of threonine and a production of enamine intermediates (aminocrotonate), which tautomerizes to its imine form (iminobutyrate). Both intermediates are unstable and short-lived. The second step is the nonenzymatic hydrolysis of the enamine/imine intermediates to form 2-ketobutyrate and free ammonia. In the low water environment of the cell, the second step is accelerated by RidA.</text>
</comment>
<dbReference type="GO" id="GO:0006565">
    <property type="term" value="P:L-serine catabolic process"/>
    <property type="evidence" value="ECO:0007669"/>
    <property type="project" value="TreeGrafter"/>
</dbReference>
<evidence type="ECO:0000259" key="15">
    <source>
        <dbReference type="PROSITE" id="PS51671"/>
    </source>
</evidence>
<keyword evidence="12" id="KW-0456">Lyase</keyword>
<comment type="cofactor">
    <cofactor evidence="2">
        <name>pyridoxal 5'-phosphate</name>
        <dbReference type="ChEBI" id="CHEBI:597326"/>
    </cofactor>
</comment>
<proteinExistence type="inferred from homology"/>
<evidence type="ECO:0000256" key="3">
    <source>
        <dbReference type="ARBA" id="ARBA00004810"/>
    </source>
</evidence>
<gene>
    <name evidence="16" type="ORF">DCCM_1041</name>
</gene>
<dbReference type="Gene3D" id="3.40.50.1100">
    <property type="match status" value="2"/>
</dbReference>
<dbReference type="PROSITE" id="PS51671">
    <property type="entry name" value="ACT"/>
    <property type="match status" value="1"/>
</dbReference>
<evidence type="ECO:0000256" key="2">
    <source>
        <dbReference type="ARBA" id="ARBA00001933"/>
    </source>
</evidence>
<dbReference type="PANTHER" id="PTHR48078:SF6">
    <property type="entry name" value="L-THREONINE DEHYDRATASE CATABOLIC TDCB"/>
    <property type="match status" value="1"/>
</dbReference>
<accession>A0A2L2X9H3</accession>
<evidence type="ECO:0000256" key="1">
    <source>
        <dbReference type="ARBA" id="ARBA00001274"/>
    </source>
</evidence>
<dbReference type="SUPFAM" id="SSF53686">
    <property type="entry name" value="Tryptophan synthase beta subunit-like PLP-dependent enzymes"/>
    <property type="match status" value="1"/>
</dbReference>
<keyword evidence="9" id="KW-0021">Allosteric enzyme</keyword>
<dbReference type="SUPFAM" id="SSF55021">
    <property type="entry name" value="ACT-like"/>
    <property type="match status" value="1"/>
</dbReference>
<dbReference type="AlphaFoldDB" id="A0A2L2X9H3"/>
<dbReference type="InterPro" id="IPR000634">
    <property type="entry name" value="Ser/Thr_deHydtase_PyrdxlP-BS"/>
</dbReference>
<dbReference type="UniPathway" id="UPA00052">
    <property type="reaction ID" value="UER00507"/>
</dbReference>
<dbReference type="RefSeq" id="WP_104371321.1">
    <property type="nucleotide sequence ID" value="NZ_BFAV01000060.1"/>
</dbReference>
<dbReference type="GO" id="GO:0009097">
    <property type="term" value="P:isoleucine biosynthetic process"/>
    <property type="evidence" value="ECO:0007669"/>
    <property type="project" value="UniProtKB-UniPathway"/>
</dbReference>
<dbReference type="InterPro" id="IPR001926">
    <property type="entry name" value="TrpB-like_PALP"/>
</dbReference>
<evidence type="ECO:0000256" key="13">
    <source>
        <dbReference type="ARBA" id="ARBA00025527"/>
    </source>
</evidence>
<dbReference type="InterPro" id="IPR045865">
    <property type="entry name" value="ACT-like_dom_sf"/>
</dbReference>
<dbReference type="InterPro" id="IPR005789">
    <property type="entry name" value="Thr_deHydtase_catblc"/>
</dbReference>
<evidence type="ECO:0000256" key="10">
    <source>
        <dbReference type="ARBA" id="ARBA00022624"/>
    </source>
</evidence>
<dbReference type="GO" id="GO:0070689">
    <property type="term" value="P:L-threonine catabolic process to propionate"/>
    <property type="evidence" value="ECO:0007669"/>
    <property type="project" value="UniProtKB-UniPathway"/>
</dbReference>
<dbReference type="NCBIfam" id="TIGR01127">
    <property type="entry name" value="ilvA_1Cterm"/>
    <property type="match status" value="1"/>
</dbReference>
<evidence type="ECO:0000256" key="8">
    <source>
        <dbReference type="ARBA" id="ARBA00022248"/>
    </source>
</evidence>
<evidence type="ECO:0000313" key="17">
    <source>
        <dbReference type="Proteomes" id="UP000239549"/>
    </source>
</evidence>
<dbReference type="Pfam" id="PF00291">
    <property type="entry name" value="PALP"/>
    <property type="match status" value="1"/>
</dbReference>
<keyword evidence="17" id="KW-1185">Reference proteome</keyword>
<keyword evidence="10" id="KW-0028">Amino-acid biosynthesis</keyword>
<dbReference type="Proteomes" id="UP000239549">
    <property type="component" value="Unassembled WGS sequence"/>
</dbReference>
<dbReference type="InterPro" id="IPR002912">
    <property type="entry name" value="ACT_dom"/>
</dbReference>